<dbReference type="GO" id="GO:0031119">
    <property type="term" value="P:tRNA pseudouridine synthesis"/>
    <property type="evidence" value="ECO:0007669"/>
    <property type="project" value="UniProtKB-UniRule"/>
</dbReference>
<proteinExistence type="inferred from homology"/>
<evidence type="ECO:0000313" key="9">
    <source>
        <dbReference type="EMBL" id="RAH99797.1"/>
    </source>
</evidence>
<dbReference type="GO" id="GO:0160148">
    <property type="term" value="F:tRNA pseudouridine(55) synthase activity"/>
    <property type="evidence" value="ECO:0007669"/>
    <property type="project" value="UniProtKB-EC"/>
</dbReference>
<dbReference type="EC" id="5.4.99.25" evidence="5"/>
<evidence type="ECO:0000256" key="3">
    <source>
        <dbReference type="ARBA" id="ARBA00022694"/>
    </source>
</evidence>
<comment type="function">
    <text evidence="5">Responsible for synthesis of pseudouridine from uracil-55 in the psi GC loop of transfer RNAs.</text>
</comment>
<feature type="compositionally biased region" description="Basic residues" evidence="6">
    <location>
        <begin position="24"/>
        <end position="35"/>
    </location>
</feature>
<dbReference type="InterPro" id="IPR032819">
    <property type="entry name" value="TruB_C"/>
</dbReference>
<feature type="domain" description="tRNA pseudouridylate synthase B C-terminal" evidence="8">
    <location>
        <begin position="210"/>
        <end position="264"/>
    </location>
</feature>
<dbReference type="SUPFAM" id="SSF55120">
    <property type="entry name" value="Pseudouridine synthase"/>
    <property type="match status" value="1"/>
</dbReference>
<evidence type="ECO:0000259" key="8">
    <source>
        <dbReference type="Pfam" id="PF16198"/>
    </source>
</evidence>
<keyword evidence="4 5" id="KW-0413">Isomerase</keyword>
<comment type="caution">
    <text evidence="9">The sequence shown here is derived from an EMBL/GenBank/DDBJ whole genome shotgun (WGS) entry which is preliminary data.</text>
</comment>
<dbReference type="PANTHER" id="PTHR13767:SF2">
    <property type="entry name" value="PSEUDOURIDYLATE SYNTHASE TRUB1"/>
    <property type="match status" value="1"/>
</dbReference>
<dbReference type="Gene3D" id="3.30.2350.10">
    <property type="entry name" value="Pseudouridine synthase"/>
    <property type="match status" value="1"/>
</dbReference>
<reference evidence="9 10" key="1">
    <citation type="submission" date="2018-05" db="EMBL/GenBank/DDBJ databases">
        <title>Acuticoccus sediminis sp. nov., isolated from deep-sea sediment of Indian Ocean.</title>
        <authorList>
            <person name="Liu X."/>
            <person name="Lai Q."/>
            <person name="Du Y."/>
            <person name="Sun F."/>
            <person name="Zhang X."/>
            <person name="Wang S."/>
            <person name="Shao Z."/>
        </authorList>
    </citation>
    <scope>NUCLEOTIDE SEQUENCE [LARGE SCALE GENOMIC DNA]</scope>
    <source>
        <strain evidence="9 10">PTG4-2</strain>
    </source>
</reference>
<dbReference type="OrthoDB" id="9802309at2"/>
<dbReference type="InterPro" id="IPR014780">
    <property type="entry name" value="tRNA_psdUridine_synth_TruB"/>
</dbReference>
<evidence type="ECO:0000256" key="4">
    <source>
        <dbReference type="ARBA" id="ARBA00023235"/>
    </source>
</evidence>
<dbReference type="AlphaFoldDB" id="A0A8B2NP81"/>
<evidence type="ECO:0000256" key="6">
    <source>
        <dbReference type="SAM" id="MobiDB-lite"/>
    </source>
</evidence>
<feature type="domain" description="Pseudouridine synthase II N-terminal" evidence="7">
    <location>
        <begin position="61"/>
        <end position="209"/>
    </location>
</feature>
<dbReference type="EMBL" id="QHHQ01000004">
    <property type="protein sequence ID" value="RAH99797.1"/>
    <property type="molecule type" value="Genomic_DNA"/>
</dbReference>
<comment type="similarity">
    <text evidence="2 5">Belongs to the pseudouridine synthase TruB family. Type 1 subfamily.</text>
</comment>
<evidence type="ECO:0000256" key="1">
    <source>
        <dbReference type="ARBA" id="ARBA00000385"/>
    </source>
</evidence>
<gene>
    <name evidence="5" type="primary">truB</name>
    <name evidence="9" type="ORF">DLJ53_18725</name>
</gene>
<dbReference type="Pfam" id="PF01509">
    <property type="entry name" value="TruB_N"/>
    <property type="match status" value="1"/>
</dbReference>
<dbReference type="NCBIfam" id="TIGR00431">
    <property type="entry name" value="TruB"/>
    <property type="match status" value="1"/>
</dbReference>
<protein>
    <recommendedName>
        <fullName evidence="5">tRNA pseudouridine synthase B</fullName>
        <ecNumber evidence="5">5.4.99.25</ecNumber>
    </recommendedName>
    <alternativeName>
        <fullName evidence="5">tRNA pseudouridine(55) synthase</fullName>
        <shortName evidence="5">Psi55 synthase</shortName>
    </alternativeName>
    <alternativeName>
        <fullName evidence="5">tRNA pseudouridylate synthase</fullName>
    </alternativeName>
    <alternativeName>
        <fullName evidence="5">tRNA-uridine isomerase</fullName>
    </alternativeName>
</protein>
<evidence type="ECO:0000313" key="10">
    <source>
        <dbReference type="Proteomes" id="UP000249590"/>
    </source>
</evidence>
<dbReference type="Proteomes" id="UP000249590">
    <property type="component" value="Unassembled WGS sequence"/>
</dbReference>
<evidence type="ECO:0000259" key="7">
    <source>
        <dbReference type="Pfam" id="PF01509"/>
    </source>
</evidence>
<comment type="catalytic activity">
    <reaction evidence="1 5">
        <text>uridine(55) in tRNA = pseudouridine(55) in tRNA</text>
        <dbReference type="Rhea" id="RHEA:42532"/>
        <dbReference type="Rhea" id="RHEA-COMP:10101"/>
        <dbReference type="Rhea" id="RHEA-COMP:10102"/>
        <dbReference type="ChEBI" id="CHEBI:65314"/>
        <dbReference type="ChEBI" id="CHEBI:65315"/>
        <dbReference type="EC" id="5.4.99.25"/>
    </reaction>
</comment>
<dbReference type="GO" id="GO:0003723">
    <property type="term" value="F:RNA binding"/>
    <property type="evidence" value="ECO:0007669"/>
    <property type="project" value="InterPro"/>
</dbReference>
<dbReference type="Pfam" id="PF16198">
    <property type="entry name" value="TruB_C_2"/>
    <property type="match status" value="1"/>
</dbReference>
<feature type="region of interest" description="Disordered" evidence="6">
    <location>
        <begin position="1"/>
        <end position="39"/>
    </location>
</feature>
<dbReference type="CDD" id="cd02573">
    <property type="entry name" value="PseudoU_synth_EcTruB"/>
    <property type="match status" value="1"/>
</dbReference>
<dbReference type="HAMAP" id="MF_01080">
    <property type="entry name" value="TruB_bact"/>
    <property type="match status" value="1"/>
</dbReference>
<dbReference type="InterPro" id="IPR002501">
    <property type="entry name" value="PsdUridine_synth_N"/>
</dbReference>
<dbReference type="InterPro" id="IPR020103">
    <property type="entry name" value="PsdUridine_synth_cat_dom_sf"/>
</dbReference>
<evidence type="ECO:0000256" key="5">
    <source>
        <dbReference type="HAMAP-Rule" id="MF_01080"/>
    </source>
</evidence>
<sequence length="364" mass="39741">MRWETNRVRTFDLEREQAPAPQRSRGKGQRRRGKPKNQLDGWIVLDKPSGLTSTQALSAVKRLFNPEKAGHAGTLDPIATGLLPLAFGEATKTVPYVVDGAKSYQFTVRWGAATATDDTEGDVIATSDVRPTRDQIEAMLPRFVGEISQVPPRYSAVKVDGQRAYDLAREGTVVELKPRVVTVTRLVIVGDPTEDEVTLVADCGKGTYVRSIARDLGEALGTCAHVTALRRTRVGPFREEDMITLDALRERAVDPQAAIEAVLRDPADALLGLPEMDVDRNAAGRLRRGQGALLRPGDPMLAEDSEICAREGGKLVALCRAQAGELRPVRVFRAPRRRITVPIVAPSERAEAPEPRAAVSEFDD</sequence>
<organism evidence="9 10">
    <name type="scientific">Acuticoccus sediminis</name>
    <dbReference type="NCBI Taxonomy" id="2184697"/>
    <lineage>
        <taxon>Bacteria</taxon>
        <taxon>Pseudomonadati</taxon>
        <taxon>Pseudomonadota</taxon>
        <taxon>Alphaproteobacteria</taxon>
        <taxon>Hyphomicrobiales</taxon>
        <taxon>Amorphaceae</taxon>
        <taxon>Acuticoccus</taxon>
    </lineage>
</organism>
<evidence type="ECO:0000256" key="2">
    <source>
        <dbReference type="ARBA" id="ARBA00005642"/>
    </source>
</evidence>
<feature type="active site" description="Nucleophile" evidence="5">
    <location>
        <position position="76"/>
    </location>
</feature>
<feature type="compositionally biased region" description="Basic and acidic residues" evidence="6">
    <location>
        <begin position="1"/>
        <end position="17"/>
    </location>
</feature>
<dbReference type="GO" id="GO:1990481">
    <property type="term" value="P:mRNA pseudouridine synthesis"/>
    <property type="evidence" value="ECO:0007669"/>
    <property type="project" value="TreeGrafter"/>
</dbReference>
<dbReference type="PANTHER" id="PTHR13767">
    <property type="entry name" value="TRNA-PSEUDOURIDINE SYNTHASE"/>
    <property type="match status" value="1"/>
</dbReference>
<keyword evidence="10" id="KW-1185">Reference proteome</keyword>
<accession>A0A8B2NP81</accession>
<keyword evidence="3 5" id="KW-0819">tRNA processing</keyword>
<name>A0A8B2NP81_9HYPH</name>